<gene>
    <name evidence="2" type="ORF">WICANDRAFT_105540</name>
</gene>
<evidence type="ECO:0000313" key="2">
    <source>
        <dbReference type="EMBL" id="ODQ58664.1"/>
    </source>
</evidence>
<protein>
    <submittedName>
        <fullName evidence="2">Uncharacterized protein</fullName>
    </submittedName>
</protein>
<keyword evidence="3" id="KW-1185">Reference proteome</keyword>
<feature type="compositionally biased region" description="Basic and acidic residues" evidence="1">
    <location>
        <begin position="663"/>
        <end position="694"/>
    </location>
</feature>
<dbReference type="InterPro" id="IPR040227">
    <property type="entry name" value="Nibrin-rel"/>
</dbReference>
<dbReference type="PANTHER" id="PTHR12162">
    <property type="entry name" value="NIBRIN-RELATED"/>
    <property type="match status" value="1"/>
</dbReference>
<dbReference type="EMBL" id="KV454211">
    <property type="protein sequence ID" value="ODQ58664.1"/>
    <property type="molecule type" value="Genomic_DNA"/>
</dbReference>
<feature type="compositionally biased region" description="Acidic residues" evidence="1">
    <location>
        <begin position="650"/>
        <end position="660"/>
    </location>
</feature>
<feature type="region of interest" description="Disordered" evidence="1">
    <location>
        <begin position="583"/>
        <end position="725"/>
    </location>
</feature>
<dbReference type="OrthoDB" id="3981072at2759"/>
<dbReference type="AlphaFoldDB" id="A0A1E3P070"/>
<dbReference type="GO" id="GO:0007095">
    <property type="term" value="P:mitotic G2 DNA damage checkpoint signaling"/>
    <property type="evidence" value="ECO:0007669"/>
    <property type="project" value="InterPro"/>
</dbReference>
<dbReference type="GO" id="GO:0003684">
    <property type="term" value="F:damaged DNA binding"/>
    <property type="evidence" value="ECO:0007669"/>
    <property type="project" value="TreeGrafter"/>
</dbReference>
<sequence length="725" mass="82530">MWLIKYTTEPKDDSEPQDILRWIQPNETFTFGRGERVTFSTHSSKVSKLHLQISILQSINNSSDLSQLKLLVDGKFTSIGQEVINKRLLPPEDLDKSIERILSSSTTIVLGKSGKRYDFIREPIIFNVTGCPDKYLRKLKDLDISYSSQFLKYTTHVVCSDMKVSTTTLMGMLKEIAIITPSFINSIDPKAIGQDFETNFPNIDDFLPDPNAKIRHGRSTMFKDILFVMVEGGQSTRFKNALEAGEGQVLILQLNKDTSKNELVKIIEDTLGGKQLVFISMIFQDEDFLKSVVDPSTKEYNSSKLLSELAKGFQKYEVTMEDIFNAVKDFNTDSILRTRVAKSEIQSSLPEDQPPLKKQKMNRKKKPQIKPLDSLDFFAGGGKFESSQTQPKTQVSETPEENLDEVEEPPKKKKQRNRVQSLANQMLDTNFKPSMNSIPESNDNSTGSLAPSNEQPQPLVQVEESIPKDEEDKENIQEPSKVEKQTSFHNAVINAKKSANQRINTQLGLDEIVTPDAIDQLQNLAIVEVTNIPMRQQKTSTTQSTNPQWAGRKNFKTFVKNGKSRIASKDQSFLYTRQFVPLKSFDPKYPNNPADELTKDFEKQQAQQDQVQSDDDENPVESFAFRNDLRQPTMVDKDQPATRSKLFVDQDSDSEVDDGLNMDVRRDEVSNVPEFRRRQEEEPVESVKQKKAIEKQIPIQVDEDDSDDGDDDDDDDDTPKFRFRS</sequence>
<evidence type="ECO:0000313" key="3">
    <source>
        <dbReference type="Proteomes" id="UP000094112"/>
    </source>
</evidence>
<dbReference type="CDD" id="cd00027">
    <property type="entry name" value="BRCT"/>
    <property type="match status" value="1"/>
</dbReference>
<feature type="compositionally biased region" description="Acidic residues" evidence="1">
    <location>
        <begin position="398"/>
        <end position="407"/>
    </location>
</feature>
<dbReference type="Proteomes" id="UP000094112">
    <property type="component" value="Unassembled WGS sequence"/>
</dbReference>
<feature type="compositionally biased region" description="Acidic residues" evidence="1">
    <location>
        <begin position="701"/>
        <end position="717"/>
    </location>
</feature>
<proteinExistence type="predicted"/>
<feature type="compositionally biased region" description="Basic residues" evidence="1">
    <location>
        <begin position="357"/>
        <end position="368"/>
    </location>
</feature>
<evidence type="ECO:0000256" key="1">
    <source>
        <dbReference type="SAM" id="MobiDB-lite"/>
    </source>
</evidence>
<dbReference type="GO" id="GO:0030870">
    <property type="term" value="C:Mre11 complex"/>
    <property type="evidence" value="ECO:0007669"/>
    <property type="project" value="InterPro"/>
</dbReference>
<feature type="compositionally biased region" description="Basic and acidic residues" evidence="1">
    <location>
        <begin position="465"/>
        <end position="486"/>
    </location>
</feature>
<accession>A0A1E3P070</accession>
<dbReference type="GeneID" id="30197693"/>
<reference evidence="2 3" key="1">
    <citation type="journal article" date="2016" name="Proc. Natl. Acad. Sci. U.S.A.">
        <title>Comparative genomics of biotechnologically important yeasts.</title>
        <authorList>
            <person name="Riley R."/>
            <person name="Haridas S."/>
            <person name="Wolfe K.H."/>
            <person name="Lopes M.R."/>
            <person name="Hittinger C.T."/>
            <person name="Goeker M."/>
            <person name="Salamov A.A."/>
            <person name="Wisecaver J.H."/>
            <person name="Long T.M."/>
            <person name="Calvey C.H."/>
            <person name="Aerts A.L."/>
            <person name="Barry K.W."/>
            <person name="Choi C."/>
            <person name="Clum A."/>
            <person name="Coughlan A.Y."/>
            <person name="Deshpande S."/>
            <person name="Douglass A.P."/>
            <person name="Hanson S.J."/>
            <person name="Klenk H.-P."/>
            <person name="LaButti K.M."/>
            <person name="Lapidus A."/>
            <person name="Lindquist E.A."/>
            <person name="Lipzen A.M."/>
            <person name="Meier-Kolthoff J.P."/>
            <person name="Ohm R.A."/>
            <person name="Otillar R.P."/>
            <person name="Pangilinan J.L."/>
            <person name="Peng Y."/>
            <person name="Rokas A."/>
            <person name="Rosa C.A."/>
            <person name="Scheuner C."/>
            <person name="Sibirny A.A."/>
            <person name="Slot J.C."/>
            <person name="Stielow J.B."/>
            <person name="Sun H."/>
            <person name="Kurtzman C.P."/>
            <person name="Blackwell M."/>
            <person name="Grigoriev I.V."/>
            <person name="Jeffries T.W."/>
        </authorList>
    </citation>
    <scope>NUCLEOTIDE SEQUENCE [LARGE SCALE GENOMIC DNA]</scope>
    <source>
        <strain evidence="3">ATCC 58044 / CBS 1984 / NCYC 433 / NRRL Y-366-8</strain>
    </source>
</reference>
<dbReference type="STRING" id="683960.A0A1E3P070"/>
<feature type="region of interest" description="Disordered" evidence="1">
    <location>
        <begin position="344"/>
        <end position="488"/>
    </location>
</feature>
<feature type="compositionally biased region" description="Polar residues" evidence="1">
    <location>
        <begin position="385"/>
        <end position="397"/>
    </location>
</feature>
<dbReference type="GO" id="GO:0000724">
    <property type="term" value="P:double-strand break repair via homologous recombination"/>
    <property type="evidence" value="ECO:0007669"/>
    <property type="project" value="TreeGrafter"/>
</dbReference>
<feature type="compositionally biased region" description="Polar residues" evidence="1">
    <location>
        <begin position="418"/>
        <end position="458"/>
    </location>
</feature>
<dbReference type="RefSeq" id="XP_019037871.1">
    <property type="nucleotide sequence ID" value="XM_019180447.1"/>
</dbReference>
<organism evidence="2 3">
    <name type="scientific">Wickerhamomyces anomalus (strain ATCC 58044 / CBS 1984 / NCYC 433 / NRRL Y-366-8)</name>
    <name type="common">Yeast</name>
    <name type="synonym">Hansenula anomala</name>
    <dbReference type="NCBI Taxonomy" id="683960"/>
    <lineage>
        <taxon>Eukaryota</taxon>
        <taxon>Fungi</taxon>
        <taxon>Dikarya</taxon>
        <taxon>Ascomycota</taxon>
        <taxon>Saccharomycotina</taxon>
        <taxon>Saccharomycetes</taxon>
        <taxon>Phaffomycetales</taxon>
        <taxon>Wickerhamomycetaceae</taxon>
        <taxon>Wickerhamomyces</taxon>
    </lineage>
</organism>
<name>A0A1E3P070_WICAA</name>
<dbReference type="PANTHER" id="PTHR12162:SF0">
    <property type="entry name" value="NIBRIN"/>
    <property type="match status" value="1"/>
</dbReference>